<evidence type="ECO:0000256" key="1">
    <source>
        <dbReference type="PIRSR" id="PIRSR000390-1"/>
    </source>
</evidence>
<dbReference type="GO" id="GO:0008483">
    <property type="term" value="F:transaminase activity"/>
    <property type="evidence" value="ECO:0007669"/>
    <property type="project" value="UniProtKB-KW"/>
</dbReference>
<dbReference type="SUPFAM" id="SSF53383">
    <property type="entry name" value="PLP-dependent transferases"/>
    <property type="match status" value="1"/>
</dbReference>
<evidence type="ECO:0000256" key="2">
    <source>
        <dbReference type="PIRSR" id="PIRSR000390-2"/>
    </source>
</evidence>
<reference evidence="4" key="1">
    <citation type="submission" date="2021-02" db="EMBL/GenBank/DDBJ databases">
        <title>Genome-Resolved Metagenomics of a Microbial Community Performing Photosynthetic Biological Nutrient Removal.</title>
        <authorList>
            <person name="Mcdaniel E.A."/>
        </authorList>
    </citation>
    <scope>NUCLEOTIDE SEQUENCE</scope>
    <source>
        <strain evidence="4">UWPOB_OBS1</strain>
    </source>
</reference>
<dbReference type="NCBIfam" id="TIGR04181">
    <property type="entry name" value="NHT_00031"/>
    <property type="match status" value="1"/>
</dbReference>
<dbReference type="InterPro" id="IPR000653">
    <property type="entry name" value="DegT/StrS_aminotransferase"/>
</dbReference>
<dbReference type="InterPro" id="IPR026385">
    <property type="entry name" value="LegC-like"/>
</dbReference>
<comment type="caution">
    <text evidence="4">The sequence shown here is derived from an EMBL/GenBank/DDBJ whole genome shotgun (WGS) entry which is preliminary data.</text>
</comment>
<feature type="modified residue" description="N6-(pyridoxal phosphate)lysine" evidence="2">
    <location>
        <position position="238"/>
    </location>
</feature>
<dbReference type="InterPro" id="IPR015424">
    <property type="entry name" value="PyrdxlP-dep_Trfase"/>
</dbReference>
<organism evidence="4 5">
    <name type="scientific">Candidatus Obscuribacter phosphatis</name>
    <dbReference type="NCBI Taxonomy" id="1906157"/>
    <lineage>
        <taxon>Bacteria</taxon>
        <taxon>Bacillati</taxon>
        <taxon>Candidatus Melainabacteria</taxon>
        <taxon>Candidatus Obscuribacterales</taxon>
        <taxon>Candidatus Obscuribacteraceae</taxon>
        <taxon>Candidatus Obscuribacter</taxon>
    </lineage>
</organism>
<accession>A0A8J7PPX3</accession>
<comment type="similarity">
    <text evidence="3">Belongs to the DegT/DnrJ/EryC1 family.</text>
</comment>
<dbReference type="PANTHER" id="PTHR30244">
    <property type="entry name" value="TRANSAMINASE"/>
    <property type="match status" value="1"/>
</dbReference>
<dbReference type="Gene3D" id="3.40.640.10">
    <property type="entry name" value="Type I PLP-dependent aspartate aminotransferase-like (Major domain)"/>
    <property type="match status" value="1"/>
</dbReference>
<dbReference type="CDD" id="cd00616">
    <property type="entry name" value="AHBA_syn"/>
    <property type="match status" value="1"/>
</dbReference>
<keyword evidence="4" id="KW-0032">Aminotransferase</keyword>
<evidence type="ECO:0000256" key="3">
    <source>
        <dbReference type="RuleBase" id="RU004508"/>
    </source>
</evidence>
<dbReference type="InterPro" id="IPR015421">
    <property type="entry name" value="PyrdxlP-dep_Trfase_major"/>
</dbReference>
<keyword evidence="2 3" id="KW-0663">Pyridoxal phosphate</keyword>
<dbReference type="AlphaFoldDB" id="A0A8J7PPX3"/>
<sequence>MSELKVNIGNSKGHLMTESKDSKIADCIVERLENFFKDHPRPVELHGPVFDGNEEKYVRECVVTRWVSSAGAFVGKFEQMLAEYTGSPYAVAVTNGTVALHMALLLAGVERGEEVLIPSLTFVATANAVSHAGAIPHLCDVSETTLGLDPVKLADWLDEIGEKRDGKVFNRLSGRAIGAIMPMHAFGHPVQLDELLAIAEKWGLPLVEDAAESLGSFYKGRHTGTISGIAALSFNGNKTVTTGGGGALLIRDPELAKKAKHLTTTAKKPHAYRFIHDDVGYNYRMPNINAALGVAQMESLERFLERKRQLVAEYQRLFADLADCKLFVEPSYAKSNYWLNCLILKGEQAIFDQTCLESIFERLAEKDIQTRPFWEPMHKLPMYESCPSMPLSVSESLNSRTVCIPSGPGL</sequence>
<evidence type="ECO:0000313" key="4">
    <source>
        <dbReference type="EMBL" id="MBN8662162.1"/>
    </source>
</evidence>
<dbReference type="EMBL" id="JAFLCK010000032">
    <property type="protein sequence ID" value="MBN8662162.1"/>
    <property type="molecule type" value="Genomic_DNA"/>
</dbReference>
<protein>
    <submittedName>
        <fullName evidence="4">LegC family aminotransferase</fullName>
    </submittedName>
</protein>
<proteinExistence type="inferred from homology"/>
<dbReference type="GO" id="GO:0030170">
    <property type="term" value="F:pyridoxal phosphate binding"/>
    <property type="evidence" value="ECO:0007669"/>
    <property type="project" value="TreeGrafter"/>
</dbReference>
<gene>
    <name evidence="4" type="ORF">J0M35_17470</name>
</gene>
<dbReference type="GO" id="GO:0000271">
    <property type="term" value="P:polysaccharide biosynthetic process"/>
    <property type="evidence" value="ECO:0007669"/>
    <property type="project" value="TreeGrafter"/>
</dbReference>
<dbReference type="Gene3D" id="3.90.1150.10">
    <property type="entry name" value="Aspartate Aminotransferase, domain 1"/>
    <property type="match status" value="1"/>
</dbReference>
<name>A0A8J7PPX3_9BACT</name>
<dbReference type="InterPro" id="IPR015422">
    <property type="entry name" value="PyrdxlP-dep_Trfase_small"/>
</dbReference>
<dbReference type="PIRSF" id="PIRSF000390">
    <property type="entry name" value="PLP_StrS"/>
    <property type="match status" value="1"/>
</dbReference>
<feature type="active site" description="Proton acceptor" evidence="1">
    <location>
        <position position="238"/>
    </location>
</feature>
<dbReference type="Proteomes" id="UP000664277">
    <property type="component" value="Unassembled WGS sequence"/>
</dbReference>
<evidence type="ECO:0000313" key="5">
    <source>
        <dbReference type="Proteomes" id="UP000664277"/>
    </source>
</evidence>
<dbReference type="Pfam" id="PF01041">
    <property type="entry name" value="DegT_DnrJ_EryC1"/>
    <property type="match status" value="1"/>
</dbReference>
<keyword evidence="4" id="KW-0808">Transferase</keyword>
<dbReference type="PANTHER" id="PTHR30244:SF30">
    <property type="entry name" value="BLR5990 PROTEIN"/>
    <property type="match status" value="1"/>
</dbReference>